<dbReference type="SUPFAM" id="SSF52833">
    <property type="entry name" value="Thioredoxin-like"/>
    <property type="match status" value="1"/>
</dbReference>
<dbReference type="PANTHER" id="PTHR43640">
    <property type="entry name" value="OS07G0260300 PROTEIN"/>
    <property type="match status" value="1"/>
</dbReference>
<name>A0AA96XAH9_LEPBY</name>
<dbReference type="RefSeq" id="WP_316428792.1">
    <property type="nucleotide sequence ID" value="NZ_CP130144.1"/>
</dbReference>
<sequence>MVLDDSRPRNDIPVTGKDLRAAIAAVLSDRPVAYDQKPSIGCNIKWKPGNEPVYFKVAVSTPVS</sequence>
<dbReference type="EMBL" id="CP130144">
    <property type="protein sequence ID" value="WNZ48560.1"/>
    <property type="molecule type" value="Genomic_DNA"/>
</dbReference>
<accession>A0AA96XAH9</accession>
<dbReference type="InterPro" id="IPR036249">
    <property type="entry name" value="Thioredoxin-like_sf"/>
</dbReference>
<organism evidence="1">
    <name type="scientific">Leptolyngbya boryana CZ1</name>
    <dbReference type="NCBI Taxonomy" id="3060204"/>
    <lineage>
        <taxon>Bacteria</taxon>
        <taxon>Bacillati</taxon>
        <taxon>Cyanobacteriota</taxon>
        <taxon>Cyanophyceae</taxon>
        <taxon>Leptolyngbyales</taxon>
        <taxon>Leptolyngbyaceae</taxon>
        <taxon>Leptolyngbya group</taxon>
        <taxon>Leptolyngbya</taxon>
    </lineage>
</organism>
<proteinExistence type="predicted"/>
<dbReference type="PANTHER" id="PTHR43640:SF1">
    <property type="entry name" value="THIOREDOXIN-DEPENDENT PEROXIREDOXIN"/>
    <property type="match status" value="1"/>
</dbReference>
<protein>
    <recommendedName>
        <fullName evidence="2">Thioredoxin family protein</fullName>
    </recommendedName>
</protein>
<evidence type="ECO:0000313" key="1">
    <source>
        <dbReference type="EMBL" id="WNZ48560.1"/>
    </source>
</evidence>
<reference evidence="1" key="1">
    <citation type="journal article" date="2023" name="Plants (Basel)">
        <title>Genomic Analysis of Leptolyngbya boryana CZ1 Reveals Efficient Carbon Fixation Modules.</title>
        <authorList>
            <person name="Bai X."/>
            <person name="Wang H."/>
            <person name="Cheng W."/>
            <person name="Wang J."/>
            <person name="Ma M."/>
            <person name="Hu H."/>
            <person name="Song Z."/>
            <person name="Ma H."/>
            <person name="Fan Y."/>
            <person name="Du C."/>
            <person name="Xu J."/>
        </authorList>
    </citation>
    <scope>NUCLEOTIDE SEQUENCE</scope>
    <source>
        <strain evidence="1">CZ1</strain>
    </source>
</reference>
<dbReference type="AlphaFoldDB" id="A0AA96XAH9"/>
<dbReference type="InterPro" id="IPR047262">
    <property type="entry name" value="PRX-like1"/>
</dbReference>
<gene>
    <name evidence="1" type="ORF">Q2T42_12045</name>
</gene>
<dbReference type="Gene3D" id="3.40.30.10">
    <property type="entry name" value="Glutaredoxin"/>
    <property type="match status" value="1"/>
</dbReference>
<reference evidence="1" key="2">
    <citation type="submission" date="2023-07" db="EMBL/GenBank/DDBJ databases">
        <authorList>
            <person name="Bai X.-H."/>
            <person name="Wang H.-H."/>
            <person name="Wang J."/>
            <person name="Ma M.-Y."/>
            <person name="Hu H.-H."/>
            <person name="Song Z.-L."/>
            <person name="Ma H.-G."/>
            <person name="Fan Y."/>
            <person name="Du C.-Y."/>
            <person name="Xu J.-C."/>
        </authorList>
    </citation>
    <scope>NUCLEOTIDE SEQUENCE</scope>
    <source>
        <strain evidence="1">CZ1</strain>
    </source>
</reference>
<evidence type="ECO:0008006" key="2">
    <source>
        <dbReference type="Google" id="ProtNLM"/>
    </source>
</evidence>